<name>A0A3B0X2Q9_9ZZZZ</name>
<gene>
    <name evidence="8" type="ORF">MNBD_GAMMA06-698</name>
</gene>
<evidence type="ECO:0000259" key="6">
    <source>
        <dbReference type="Pfam" id="PF18072"/>
    </source>
</evidence>
<dbReference type="SUPFAM" id="SSF55326">
    <property type="entry name" value="PurM N-terminal domain-like"/>
    <property type="match status" value="1"/>
</dbReference>
<evidence type="ECO:0000256" key="3">
    <source>
        <dbReference type="ARBA" id="ARBA00022755"/>
    </source>
</evidence>
<dbReference type="GO" id="GO:0016740">
    <property type="term" value="F:transferase activity"/>
    <property type="evidence" value="ECO:0007669"/>
    <property type="project" value="UniProtKB-KW"/>
</dbReference>
<dbReference type="InterPro" id="IPR041609">
    <property type="entry name" value="PurL_linker"/>
</dbReference>
<dbReference type="GO" id="GO:0004642">
    <property type="term" value="F:phosphoribosylformylglycinamidine synthase activity"/>
    <property type="evidence" value="ECO:0007669"/>
    <property type="project" value="UniProtKB-EC"/>
</dbReference>
<evidence type="ECO:0000259" key="7">
    <source>
        <dbReference type="Pfam" id="PF18076"/>
    </source>
</evidence>
<keyword evidence="4" id="KW-0067">ATP-binding</keyword>
<dbReference type="InterPro" id="IPR036921">
    <property type="entry name" value="PurM-like_N_sf"/>
</dbReference>
<dbReference type="InterPro" id="IPR040707">
    <property type="entry name" value="FGAR-AT_N"/>
</dbReference>
<accession>A0A3B0X2Q9</accession>
<dbReference type="SUPFAM" id="SSF109736">
    <property type="entry name" value="FGAM synthase PurL, linker domain"/>
    <property type="match status" value="1"/>
</dbReference>
<dbReference type="GO" id="GO:0005524">
    <property type="term" value="F:ATP binding"/>
    <property type="evidence" value="ECO:0007669"/>
    <property type="project" value="UniProtKB-KW"/>
</dbReference>
<dbReference type="AlphaFoldDB" id="A0A3B0X2Q9"/>
<proteinExistence type="predicted"/>
<feature type="domain" description="Phosphoribosylformylglycinamidine synthase linker" evidence="6">
    <location>
        <begin position="170"/>
        <end position="219"/>
    </location>
</feature>
<evidence type="ECO:0000313" key="8">
    <source>
        <dbReference type="EMBL" id="VAW50144.1"/>
    </source>
</evidence>
<keyword evidence="8" id="KW-0808">Transferase</keyword>
<dbReference type="FunFam" id="1.10.8.750:FF:000002">
    <property type="entry name" value="Phosphoribosylformylglycinamidine synthase"/>
    <property type="match status" value="1"/>
</dbReference>
<evidence type="ECO:0000256" key="2">
    <source>
        <dbReference type="ARBA" id="ARBA00022741"/>
    </source>
</evidence>
<dbReference type="InterPro" id="IPR036604">
    <property type="entry name" value="PurS-like_sf"/>
</dbReference>
<dbReference type="PANTHER" id="PTHR10099">
    <property type="entry name" value="PHOSPHORIBOSYLFORMYLGLYCINAMIDINE SYNTHASE"/>
    <property type="match status" value="1"/>
</dbReference>
<dbReference type="Gene3D" id="3.30.1330.10">
    <property type="entry name" value="PurM-like, N-terminal domain"/>
    <property type="match status" value="1"/>
</dbReference>
<sequence>MQTFIGSPALSQFRQKKLLKQLQSLIPEISQLTAHFVHFVDSDNSLTEAETTVLEKLLRYGPHMLDVSSEGKLFLVVPRAGTISAWSSKATDIAHNCSLKNVNRIERGIAYHVQGVQWNEKNQQVIANGLYDRMIEMVLDDLAAASCLFEHHQPAAGASINILENGIAALHEANQTLGLAMSADEIDYLMAHFSPIKRNPIDAELMMFAQANSEHCRHKIFNADWIIDGQPQDRSLFNMIRNTYESHSENVLSAYSDNSSVIASHTAKRFIPDGDSHQYNYHDEHIAILMKVETHNHPTAISPFPGAATGAGGEIRDEGATGRGSKPKVGLSGFSVSNLKIPDCPQPWESDYGKPERIVSA</sequence>
<dbReference type="EMBL" id="UOFD01000005">
    <property type="protein sequence ID" value="VAW50144.1"/>
    <property type="molecule type" value="Genomic_DNA"/>
</dbReference>
<keyword evidence="8" id="KW-0315">Glutamine amidotransferase</keyword>
<keyword evidence="3" id="KW-0658">Purine biosynthesis</keyword>
<dbReference type="GO" id="GO:0006164">
    <property type="term" value="P:purine nucleotide biosynthetic process"/>
    <property type="evidence" value="ECO:0007669"/>
    <property type="project" value="UniProtKB-KW"/>
</dbReference>
<dbReference type="Pfam" id="PF18076">
    <property type="entry name" value="FGAR-AT_N"/>
    <property type="match status" value="1"/>
</dbReference>
<keyword evidence="2" id="KW-0547">Nucleotide-binding</keyword>
<protein>
    <submittedName>
        <fullName evidence="8">Phosphoribosylformylglycinamidine synthase, synthetase subunit / Phosphoribosylformylglycinamidine synthase, glutamine amidotransferase subunit</fullName>
        <ecNumber evidence="8">6.3.5.3</ecNumber>
    </submittedName>
</protein>
<reference evidence="8" key="1">
    <citation type="submission" date="2018-06" db="EMBL/GenBank/DDBJ databases">
        <authorList>
            <person name="Zhirakovskaya E."/>
        </authorList>
    </citation>
    <scope>NUCLEOTIDE SEQUENCE</scope>
</reference>
<keyword evidence="1 8" id="KW-0436">Ligase</keyword>
<evidence type="ECO:0000256" key="1">
    <source>
        <dbReference type="ARBA" id="ARBA00022598"/>
    </source>
</evidence>
<organism evidence="8">
    <name type="scientific">hydrothermal vent metagenome</name>
    <dbReference type="NCBI Taxonomy" id="652676"/>
    <lineage>
        <taxon>unclassified sequences</taxon>
        <taxon>metagenomes</taxon>
        <taxon>ecological metagenomes</taxon>
    </lineage>
</organism>
<evidence type="ECO:0000256" key="4">
    <source>
        <dbReference type="ARBA" id="ARBA00022840"/>
    </source>
</evidence>
<dbReference type="PANTHER" id="PTHR10099:SF1">
    <property type="entry name" value="PHOSPHORIBOSYLFORMYLGLYCINAMIDINE SYNTHASE"/>
    <property type="match status" value="1"/>
</dbReference>
<evidence type="ECO:0000256" key="5">
    <source>
        <dbReference type="SAM" id="MobiDB-lite"/>
    </source>
</evidence>
<dbReference type="SUPFAM" id="SSF82697">
    <property type="entry name" value="PurS-like"/>
    <property type="match status" value="1"/>
</dbReference>
<dbReference type="Gene3D" id="1.10.8.750">
    <property type="entry name" value="Phosphoribosylformylglycinamidine synthase, linker domain"/>
    <property type="match status" value="1"/>
</dbReference>
<dbReference type="Pfam" id="PF18072">
    <property type="entry name" value="FGAR-AT_linker"/>
    <property type="match status" value="1"/>
</dbReference>
<feature type="non-terminal residue" evidence="8">
    <location>
        <position position="361"/>
    </location>
</feature>
<feature type="region of interest" description="Disordered" evidence="5">
    <location>
        <begin position="306"/>
        <end position="329"/>
    </location>
</feature>
<dbReference type="GO" id="GO:0005737">
    <property type="term" value="C:cytoplasm"/>
    <property type="evidence" value="ECO:0007669"/>
    <property type="project" value="TreeGrafter"/>
</dbReference>
<feature type="domain" description="Phosphoribosylformylglycinamidine synthase N-terminal" evidence="7">
    <location>
        <begin position="36"/>
        <end position="149"/>
    </location>
</feature>
<dbReference type="EC" id="6.3.5.3" evidence="8"/>